<evidence type="ECO:0000313" key="3">
    <source>
        <dbReference type="Proteomes" id="UP000809621"/>
    </source>
</evidence>
<feature type="chain" id="PRO_5045127068" evidence="1">
    <location>
        <begin position="18"/>
        <end position="261"/>
    </location>
</feature>
<comment type="caution">
    <text evidence="2">The sequence shown here is derived from an EMBL/GenBank/DDBJ whole genome shotgun (WGS) entry which is preliminary data.</text>
</comment>
<feature type="signal peptide" evidence="1">
    <location>
        <begin position="1"/>
        <end position="17"/>
    </location>
</feature>
<evidence type="ECO:0000256" key="1">
    <source>
        <dbReference type="SAM" id="SignalP"/>
    </source>
</evidence>
<protein>
    <submittedName>
        <fullName evidence="2">Uncharacterized protein</fullName>
    </submittedName>
</protein>
<proteinExistence type="predicted"/>
<gene>
    <name evidence="2" type="ORF">JQC93_03625</name>
</gene>
<sequence length="261" mass="29141">MKTVHWLLMGLALFASATVASQTEFPTCEAATKLQTEIHLYIDASVLDQYSEEYVEAKLAVWESYANLVLSNSCIPIERKITKVTYNSEIDSYWFQDLEAARELLQYHLAEPIAEQSAQGVPVFTGIVFESWLDSYHSKYCGFASHHSNFFAIAINCRDVTFEHELGHLSGASHDKHTLLTIDGVDTISGYLTGHYPMKKAYSFGARCAERGTVMSYAADIIPAYSSPNLIVDGEVCGDSETADNARVLKEFAIKYFNMIN</sequence>
<reference evidence="2 3" key="1">
    <citation type="submission" date="2021-02" db="EMBL/GenBank/DDBJ databases">
        <authorList>
            <person name="Park J.-S."/>
        </authorList>
    </citation>
    <scope>NUCLEOTIDE SEQUENCE [LARGE SCALE GENOMIC DNA]</scope>
    <source>
        <strain evidence="2 3">188UL20-2</strain>
    </source>
</reference>
<keyword evidence="3" id="KW-1185">Reference proteome</keyword>
<evidence type="ECO:0000313" key="2">
    <source>
        <dbReference type="EMBL" id="MBM7035487.1"/>
    </source>
</evidence>
<accession>A0ABS2HI27</accession>
<organism evidence="2 3">
    <name type="scientific">Vibrio ulleungensis</name>
    <dbReference type="NCBI Taxonomy" id="2807619"/>
    <lineage>
        <taxon>Bacteria</taxon>
        <taxon>Pseudomonadati</taxon>
        <taxon>Pseudomonadota</taxon>
        <taxon>Gammaproteobacteria</taxon>
        <taxon>Vibrionales</taxon>
        <taxon>Vibrionaceae</taxon>
        <taxon>Vibrio</taxon>
    </lineage>
</organism>
<dbReference type="Proteomes" id="UP000809621">
    <property type="component" value="Unassembled WGS sequence"/>
</dbReference>
<dbReference type="RefSeq" id="WP_205157084.1">
    <property type="nucleotide sequence ID" value="NZ_JAFEUM010000001.1"/>
</dbReference>
<name>A0ABS2HI27_9VIBR</name>
<dbReference type="Pfam" id="PF13583">
    <property type="entry name" value="Reprolysin_4"/>
    <property type="match status" value="1"/>
</dbReference>
<dbReference type="SUPFAM" id="SSF55486">
    <property type="entry name" value="Metalloproteases ('zincins'), catalytic domain"/>
    <property type="match status" value="1"/>
</dbReference>
<dbReference type="EMBL" id="JAFEUM010000001">
    <property type="protein sequence ID" value="MBM7035487.1"/>
    <property type="molecule type" value="Genomic_DNA"/>
</dbReference>
<keyword evidence="1" id="KW-0732">Signal</keyword>